<dbReference type="Proteomes" id="UP000824998">
    <property type="component" value="Unassembled WGS sequence"/>
</dbReference>
<dbReference type="OrthoDB" id="6132182at2759"/>
<evidence type="ECO:0000256" key="1">
    <source>
        <dbReference type="ARBA" id="ARBA00022723"/>
    </source>
</evidence>
<proteinExistence type="predicted"/>
<dbReference type="InterPro" id="IPR050316">
    <property type="entry name" value="Tyrosinase/Hemocyanin"/>
</dbReference>
<reference evidence="3" key="1">
    <citation type="journal article" date="2021" name="IMA Fungus">
        <title>Genomic characterization of three marine fungi, including Emericellopsis atlantica sp. nov. with signatures of a generalist lifestyle and marine biomass degradation.</title>
        <authorList>
            <person name="Hagestad O.C."/>
            <person name="Hou L."/>
            <person name="Andersen J.H."/>
            <person name="Hansen E.H."/>
            <person name="Altermark B."/>
            <person name="Li C."/>
            <person name="Kuhnert E."/>
            <person name="Cox R.J."/>
            <person name="Crous P.W."/>
            <person name="Spatafora J.W."/>
            <person name="Lail K."/>
            <person name="Amirebrahimi M."/>
            <person name="Lipzen A."/>
            <person name="Pangilinan J."/>
            <person name="Andreopoulos W."/>
            <person name="Hayes R.D."/>
            <person name="Ng V."/>
            <person name="Grigoriev I.V."/>
            <person name="Jackson S.A."/>
            <person name="Sutton T.D.S."/>
            <person name="Dobson A.D.W."/>
            <person name="Rama T."/>
        </authorList>
    </citation>
    <scope>NUCLEOTIDE SEQUENCE</scope>
    <source>
        <strain evidence="3">TRa018bII</strain>
    </source>
</reference>
<dbReference type="Pfam" id="PF00264">
    <property type="entry name" value="Tyrosinase"/>
    <property type="match status" value="1"/>
</dbReference>
<keyword evidence="1" id="KW-0479">Metal-binding</keyword>
<keyword evidence="3" id="KW-0560">Oxidoreductase</keyword>
<evidence type="ECO:0000313" key="3">
    <source>
        <dbReference type="EMBL" id="KAG9231943.1"/>
    </source>
</evidence>
<dbReference type="PANTHER" id="PTHR11474">
    <property type="entry name" value="TYROSINASE FAMILY MEMBER"/>
    <property type="match status" value="1"/>
</dbReference>
<protein>
    <submittedName>
        <fullName evidence="3">Monooxygenase</fullName>
    </submittedName>
</protein>
<dbReference type="GO" id="GO:0046872">
    <property type="term" value="F:metal ion binding"/>
    <property type="evidence" value="ECO:0007669"/>
    <property type="project" value="UniProtKB-KW"/>
</dbReference>
<dbReference type="AlphaFoldDB" id="A0A9P8C2W8"/>
<comment type="caution">
    <text evidence="3">The sequence shown here is derived from an EMBL/GenBank/DDBJ whole genome shotgun (WGS) entry which is preliminary data.</text>
</comment>
<dbReference type="PANTHER" id="PTHR11474:SF127">
    <property type="entry name" value="TYROSINASE COPPER-BINDING DOMAIN-CONTAINING PROTEIN"/>
    <property type="match status" value="1"/>
</dbReference>
<dbReference type="EMBL" id="MU251573">
    <property type="protein sequence ID" value="KAG9231943.1"/>
    <property type="molecule type" value="Genomic_DNA"/>
</dbReference>
<name>A0A9P8C2W8_9HELO</name>
<evidence type="ECO:0000259" key="2">
    <source>
        <dbReference type="Pfam" id="PF00264"/>
    </source>
</evidence>
<keyword evidence="4" id="KW-1185">Reference proteome</keyword>
<dbReference type="Gene3D" id="1.10.1280.10">
    <property type="entry name" value="Di-copper center containing domain from catechol oxidase"/>
    <property type="match status" value="1"/>
</dbReference>
<dbReference type="InterPro" id="IPR008922">
    <property type="entry name" value="Di-copper_centre_dom_sf"/>
</dbReference>
<keyword evidence="3" id="KW-0503">Monooxygenase</keyword>
<dbReference type="InterPro" id="IPR002227">
    <property type="entry name" value="Tyrosinase_Cu-bd"/>
</dbReference>
<feature type="domain" description="Tyrosinase copper-binding" evidence="2">
    <location>
        <begin position="24"/>
        <end position="191"/>
    </location>
</feature>
<dbReference type="SUPFAM" id="SSF48056">
    <property type="entry name" value="Di-copper centre-containing domain"/>
    <property type="match status" value="1"/>
</dbReference>
<dbReference type="GO" id="GO:0004497">
    <property type="term" value="F:monooxygenase activity"/>
    <property type="evidence" value="ECO:0007669"/>
    <property type="project" value="UniProtKB-KW"/>
</dbReference>
<accession>A0A9P8C2W8</accession>
<sequence length="248" mass="28069">MQPCPREFARSLILSKWSDALRCRYFTHMYEKALQECGYTGSMMYWDWTLSSADPFNAPIFSDKVGIGGDGVQSQSCTYLSGQPQQCVATGPFAMLRPAYFGSRFEPHSLVRCFTCGVSATMYNDTWTAEVVNNVQKATGYAKYGQELYMGPHLNIHEAIGGDFPQTTSPNEPLFFLHHTQVDRLWWKWQQADLEYRLHQYEGTNVDNSVNTLAKVSDTMHVLGLAMDVPVAEVMNTEGGMLCYRYAN</sequence>
<organism evidence="3 4">
    <name type="scientific">Amylocarpus encephaloides</name>
    <dbReference type="NCBI Taxonomy" id="45428"/>
    <lineage>
        <taxon>Eukaryota</taxon>
        <taxon>Fungi</taxon>
        <taxon>Dikarya</taxon>
        <taxon>Ascomycota</taxon>
        <taxon>Pezizomycotina</taxon>
        <taxon>Leotiomycetes</taxon>
        <taxon>Helotiales</taxon>
        <taxon>Helotiales incertae sedis</taxon>
        <taxon>Amylocarpus</taxon>
    </lineage>
</organism>
<dbReference type="PRINTS" id="PR00092">
    <property type="entry name" value="TYROSINASE"/>
</dbReference>
<evidence type="ECO:0000313" key="4">
    <source>
        <dbReference type="Proteomes" id="UP000824998"/>
    </source>
</evidence>
<gene>
    <name evidence="3" type="ORF">BJ875DRAFT_468165</name>
</gene>